<evidence type="ECO:0000259" key="7">
    <source>
        <dbReference type="Pfam" id="PF18962"/>
    </source>
</evidence>
<dbReference type="PROSITE" id="PS00018">
    <property type="entry name" value="EF_HAND_1"/>
    <property type="match status" value="1"/>
</dbReference>
<dbReference type="Pfam" id="PF18962">
    <property type="entry name" value="Por_Secre_tail"/>
    <property type="match status" value="1"/>
</dbReference>
<proteinExistence type="predicted"/>
<dbReference type="InterPro" id="IPR047589">
    <property type="entry name" value="DUF11_rpt"/>
</dbReference>
<feature type="domain" description="DUF7619" evidence="9">
    <location>
        <begin position="917"/>
        <end position="1052"/>
    </location>
</feature>
<feature type="domain" description="DUF7507" evidence="8">
    <location>
        <begin position="581"/>
        <end position="655"/>
    </location>
</feature>
<organism evidence="10 11">
    <name type="scientific">Psychroserpens ponticola</name>
    <dbReference type="NCBI Taxonomy" id="2932268"/>
    <lineage>
        <taxon>Bacteria</taxon>
        <taxon>Pseudomonadati</taxon>
        <taxon>Bacteroidota</taxon>
        <taxon>Flavobacteriia</taxon>
        <taxon>Flavobacteriales</taxon>
        <taxon>Flavobacteriaceae</taxon>
        <taxon>Psychroserpens</taxon>
    </lineage>
</organism>
<dbReference type="Pfam" id="PF03160">
    <property type="entry name" value="Calx-beta"/>
    <property type="match status" value="3"/>
</dbReference>
<keyword evidence="2" id="KW-0677">Repeat</keyword>
<feature type="domain" description="Secretion system C-terminal sorting" evidence="7">
    <location>
        <begin position="1070"/>
        <end position="1138"/>
    </location>
</feature>
<dbReference type="InterPro" id="IPR055353">
    <property type="entry name" value="DUF7619"/>
</dbReference>
<evidence type="ECO:0000259" key="9">
    <source>
        <dbReference type="Pfam" id="PF24595"/>
    </source>
</evidence>
<keyword evidence="1 4" id="KW-0732">Signal</keyword>
<dbReference type="InterPro" id="IPR038081">
    <property type="entry name" value="CalX-like_sf"/>
</dbReference>
<evidence type="ECO:0000313" key="10">
    <source>
        <dbReference type="EMBL" id="WCO00476.1"/>
    </source>
</evidence>
<dbReference type="RefSeq" id="WP_249996615.1">
    <property type="nucleotide sequence ID" value="NZ_CP116221.1"/>
</dbReference>
<evidence type="ECO:0000259" key="5">
    <source>
        <dbReference type="Pfam" id="PF01345"/>
    </source>
</evidence>
<protein>
    <submittedName>
        <fullName evidence="10">T9SS type A sorting domain-containing protein</fullName>
    </submittedName>
</protein>
<evidence type="ECO:0000256" key="4">
    <source>
        <dbReference type="SAM" id="SignalP"/>
    </source>
</evidence>
<evidence type="ECO:0000259" key="6">
    <source>
        <dbReference type="Pfam" id="PF03160"/>
    </source>
</evidence>
<keyword evidence="11" id="KW-1185">Reference proteome</keyword>
<keyword evidence="3" id="KW-0106">Calcium</keyword>
<dbReference type="Pfam" id="PF24346">
    <property type="entry name" value="DUF7507"/>
    <property type="match status" value="1"/>
</dbReference>
<feature type="chain" id="PRO_5047391284" evidence="4">
    <location>
        <begin position="20"/>
        <end position="1140"/>
    </location>
</feature>
<feature type="domain" description="Calx-beta" evidence="6">
    <location>
        <begin position="251"/>
        <end position="350"/>
    </location>
</feature>
<dbReference type="InterPro" id="IPR055354">
    <property type="entry name" value="DUF7507"/>
</dbReference>
<feature type="domain" description="Calx-beta" evidence="6">
    <location>
        <begin position="30"/>
        <end position="118"/>
    </location>
</feature>
<dbReference type="Pfam" id="PF01345">
    <property type="entry name" value="DUF11"/>
    <property type="match status" value="1"/>
</dbReference>
<evidence type="ECO:0000256" key="2">
    <source>
        <dbReference type="ARBA" id="ARBA00022737"/>
    </source>
</evidence>
<dbReference type="InterPro" id="IPR003644">
    <property type="entry name" value="Calx_beta"/>
</dbReference>
<gene>
    <name evidence="10" type="ORF">MUN68_010385</name>
</gene>
<dbReference type="EMBL" id="CP116221">
    <property type="protein sequence ID" value="WCO00476.1"/>
    <property type="molecule type" value="Genomic_DNA"/>
</dbReference>
<evidence type="ECO:0000313" key="11">
    <source>
        <dbReference type="Proteomes" id="UP001202717"/>
    </source>
</evidence>
<dbReference type="Proteomes" id="UP001202717">
    <property type="component" value="Chromosome"/>
</dbReference>
<dbReference type="InterPro" id="IPR018247">
    <property type="entry name" value="EF_Hand_1_Ca_BS"/>
</dbReference>
<evidence type="ECO:0000259" key="8">
    <source>
        <dbReference type="Pfam" id="PF24346"/>
    </source>
</evidence>
<evidence type="ECO:0000256" key="3">
    <source>
        <dbReference type="ARBA" id="ARBA00022837"/>
    </source>
</evidence>
<accession>A0ABY7RTP5</accession>
<feature type="domain" description="Calx-beta" evidence="6">
    <location>
        <begin position="160"/>
        <end position="240"/>
    </location>
</feature>
<name>A0ABY7RTP5_9FLAO</name>
<reference evidence="10 11" key="1">
    <citation type="submission" date="2023-01" db="EMBL/GenBank/DDBJ databases">
        <title>Psychroserpens ponticola sp. nov., isolated from seawater.</title>
        <authorList>
            <person name="Kristyanto S."/>
            <person name="Jung J."/>
            <person name="Kim J.M."/>
            <person name="Jeon C.O."/>
        </authorList>
    </citation>
    <scope>NUCLEOTIDE SEQUENCE [LARGE SCALE GENOMIC DNA]</scope>
    <source>
        <strain evidence="10 11">MSW6</strain>
    </source>
</reference>
<dbReference type="InterPro" id="IPR001434">
    <property type="entry name" value="OmcB-like_DUF11"/>
</dbReference>
<dbReference type="NCBIfam" id="TIGR04183">
    <property type="entry name" value="Por_Secre_tail"/>
    <property type="match status" value="1"/>
</dbReference>
<dbReference type="Gene3D" id="2.60.40.2030">
    <property type="match status" value="3"/>
</dbReference>
<sequence>MKKLVLFILISLCSFFCFSQDPIVSLKNANSSFSVIEGNTYEFTVSINLIAATDVIIDVTTISNTADNSDYTPISTTVTIQAGQLNSNILSIPTTNDAIIELPESFAIDATVTSSNTQNSFTKRSIGIWDNDKTPTLRLPTAYTINEGQSRAYTFYLSNPFNSDVTIDFTTISGSADSSDYNEINTSETIAAGEISVVLNISTIQDGLVELDETYTINATITSGNTTNNSNTFITTIIDDDTTPTLLPFHDYQISEGNTSSLFLSLSRPFNTDIDLQLTTSNGTADNSDYTAINETRTITAGVTGIWFEVPTSDDSLDEPVENFNITATVTSGNTTNTIASGTVDIIDNDGIPDVLIISVPTPTSIGDSIDAEEGYPIKFYARLTHSSPMDTDIVITTTDGSADNTDYTTSILTHTIPAGQVISFSEELSYPTILDQLDESEENLFITANITSGNTFDTSYSKEAFILNNYGLNAQPDEVISVLQVGTTFQILDNDTFEGLPVIPINPIVSLIETNAIGVTLDPSGLLSIPTNVPYGAYSFDYEMCNSANPDNCDTATINIRIISPLEAYADMNYVDFNGDGFISVGDIIEYDFLISNIGNTDITNIYPDVFFSTFEILGGPLANLSPGQTDTTTFTATHIITQNNINFGYVDNLLDGYGVEFEGTYYGDEVSSGPIQPNLYYELMQSDGLKLNAFVDTNGNGTQESDEINFPLGEFEYEVNNDGILRYLYVSPHYLYESDPSTTYDLNYVVDNDYTSVNTTSSNYSNVSVLTGSGITEYNFPITASAYDDLSISIYSCLNNPVPGFNYTNYITYTNNSSEVINSGTVNFAMDDVFTLIETSPNDVTINTAGFSYNFSDLEPYESRTIFVKMEVATIPTVNLGDLITNSADIELLPGDINPTNNTSSLTQTIVGSYDPNDVTERHGPEIIHSEFTTDDYLTYTIRFENTGTANAINIRVEDLLDEQLDESTLKMVNASHQYTLERVGKDLEWNFFGIDLPPSEDDDSPIGHGYITFKIKPFPDFAIGDIIPNTAEIYFDFNPAIVTNTWTTEFVEENLSVTNFSFESLKIHPTPTKNTLYIKNNTLIETIKVTSILGQQIMTKEINDRTANVDLSEIDSGIYFVTLSSNGNEKTVKIIKE</sequence>
<dbReference type="NCBIfam" id="TIGR01451">
    <property type="entry name" value="B_ant_repeat"/>
    <property type="match status" value="1"/>
</dbReference>
<dbReference type="Pfam" id="PF24595">
    <property type="entry name" value="DUF7619"/>
    <property type="match status" value="1"/>
</dbReference>
<dbReference type="SUPFAM" id="SSF141072">
    <property type="entry name" value="CalX-like"/>
    <property type="match status" value="3"/>
</dbReference>
<dbReference type="InterPro" id="IPR026444">
    <property type="entry name" value="Secre_tail"/>
</dbReference>
<evidence type="ECO:0000256" key="1">
    <source>
        <dbReference type="ARBA" id="ARBA00022729"/>
    </source>
</evidence>
<feature type="domain" description="DUF11" evidence="5">
    <location>
        <begin position="791"/>
        <end position="909"/>
    </location>
</feature>
<feature type="signal peptide" evidence="4">
    <location>
        <begin position="1"/>
        <end position="19"/>
    </location>
</feature>